<dbReference type="eggNOG" id="ENOG502T577">
    <property type="taxonomic scope" value="Eukaryota"/>
</dbReference>
<evidence type="ECO:0000256" key="1">
    <source>
        <dbReference type="SAM" id="MobiDB-lite"/>
    </source>
</evidence>
<evidence type="ECO:0000313" key="3">
    <source>
        <dbReference type="Proteomes" id="UP000030752"/>
    </source>
</evidence>
<dbReference type="AlphaFoldDB" id="W2RPB2"/>
<dbReference type="InParanoid" id="W2RPB2"/>
<dbReference type="Proteomes" id="UP000030752">
    <property type="component" value="Unassembled WGS sequence"/>
</dbReference>
<keyword evidence="3" id="KW-1185">Reference proteome</keyword>
<gene>
    <name evidence="2" type="ORF">HMPREF1541_07784</name>
</gene>
<dbReference type="VEuPathDB" id="FungiDB:HMPREF1541_07784"/>
<organism evidence="2 3">
    <name type="scientific">Cyphellophora europaea (strain CBS 101466)</name>
    <name type="common">Phialophora europaea</name>
    <dbReference type="NCBI Taxonomy" id="1220924"/>
    <lineage>
        <taxon>Eukaryota</taxon>
        <taxon>Fungi</taxon>
        <taxon>Dikarya</taxon>
        <taxon>Ascomycota</taxon>
        <taxon>Pezizomycotina</taxon>
        <taxon>Eurotiomycetes</taxon>
        <taxon>Chaetothyriomycetidae</taxon>
        <taxon>Chaetothyriales</taxon>
        <taxon>Cyphellophoraceae</taxon>
        <taxon>Cyphellophora</taxon>
    </lineage>
</organism>
<accession>W2RPB2</accession>
<reference evidence="2 3" key="1">
    <citation type="submission" date="2013-03" db="EMBL/GenBank/DDBJ databases">
        <title>The Genome Sequence of Phialophora europaea CBS 101466.</title>
        <authorList>
            <consortium name="The Broad Institute Genomics Platform"/>
            <person name="Cuomo C."/>
            <person name="de Hoog S."/>
            <person name="Gorbushina A."/>
            <person name="Walker B."/>
            <person name="Young S.K."/>
            <person name="Zeng Q."/>
            <person name="Gargeya S."/>
            <person name="Fitzgerald M."/>
            <person name="Haas B."/>
            <person name="Abouelleil A."/>
            <person name="Allen A.W."/>
            <person name="Alvarado L."/>
            <person name="Arachchi H.M."/>
            <person name="Berlin A.M."/>
            <person name="Chapman S.B."/>
            <person name="Gainer-Dewar J."/>
            <person name="Goldberg J."/>
            <person name="Griggs A."/>
            <person name="Gujja S."/>
            <person name="Hansen M."/>
            <person name="Howarth C."/>
            <person name="Imamovic A."/>
            <person name="Ireland A."/>
            <person name="Larimer J."/>
            <person name="McCowan C."/>
            <person name="Murphy C."/>
            <person name="Pearson M."/>
            <person name="Poon T.W."/>
            <person name="Priest M."/>
            <person name="Roberts A."/>
            <person name="Saif S."/>
            <person name="Shea T."/>
            <person name="Sisk P."/>
            <person name="Sykes S."/>
            <person name="Wortman J."/>
            <person name="Nusbaum C."/>
            <person name="Birren B."/>
        </authorList>
    </citation>
    <scope>NUCLEOTIDE SEQUENCE [LARGE SCALE GENOMIC DNA]</scope>
    <source>
        <strain evidence="2 3">CBS 101466</strain>
    </source>
</reference>
<evidence type="ECO:0000313" key="2">
    <source>
        <dbReference type="EMBL" id="ETN38160.1"/>
    </source>
</evidence>
<feature type="region of interest" description="Disordered" evidence="1">
    <location>
        <begin position="19"/>
        <end position="94"/>
    </location>
</feature>
<dbReference type="GeneID" id="19975123"/>
<dbReference type="RefSeq" id="XP_008720329.1">
    <property type="nucleotide sequence ID" value="XM_008722107.1"/>
</dbReference>
<sequence>MKRQKSRTFISRTISRVKSRISSFGSTTESPNPLIAPPSPSTTLISATPTPRACRTLPPRRTVHGTSIGQNVDRTSREVNRAPPVDGPSDRDEASRWPAVAALELKTSTWTVFGTHAKYPATAYVNFDITCEYHEHVVGNSGGSELHRDSANAKEGGFLMDLTIIPTLTGPGVLLKQYGHVTKKSLSPGERWMLVLHIGIKDTSLASKLSTSFRSLGGRLGKVSNVDVINRWLEVLQKDTAQPELVRPKLLVSARVGFRHSMLPQTTLLIEERMTEVAMTEQEMERARLGGVKLEDVDEEEDEERLREMRVLGAPWL</sequence>
<dbReference type="OrthoDB" id="4119328at2759"/>
<proteinExistence type="predicted"/>
<dbReference type="EMBL" id="KB822723">
    <property type="protein sequence ID" value="ETN38160.1"/>
    <property type="molecule type" value="Genomic_DNA"/>
</dbReference>
<name>W2RPB2_CYPE1</name>
<protein>
    <submittedName>
        <fullName evidence="2">Uncharacterized protein</fullName>
    </submittedName>
</protein>
<dbReference type="HOGENOM" id="CLU_877227_0_0_1"/>
<feature type="compositionally biased region" description="Polar residues" evidence="1">
    <location>
        <begin position="64"/>
        <end position="73"/>
    </location>
</feature>
<feature type="compositionally biased region" description="Polar residues" evidence="1">
    <location>
        <begin position="19"/>
        <end position="31"/>
    </location>
</feature>